<proteinExistence type="predicted"/>
<gene>
    <name evidence="2" type="ORF">DDZ13_01395</name>
</gene>
<protein>
    <recommendedName>
        <fullName evidence="1">Methyltransferase FkbM domain-containing protein</fullName>
    </recommendedName>
</protein>
<evidence type="ECO:0000259" key="1">
    <source>
        <dbReference type="Pfam" id="PF05050"/>
    </source>
</evidence>
<dbReference type="Pfam" id="PF05050">
    <property type="entry name" value="Methyltransf_21"/>
    <property type="match status" value="1"/>
</dbReference>
<reference evidence="2 3" key="1">
    <citation type="submission" date="2018-05" db="EMBL/GenBank/DDBJ databases">
        <title>Coraliomargarita sinensis sp. nov., isolated from a marine solar saltern.</title>
        <authorList>
            <person name="Zhou L.Y."/>
        </authorList>
    </citation>
    <scope>NUCLEOTIDE SEQUENCE [LARGE SCALE GENOMIC DNA]</scope>
    <source>
        <strain evidence="2 3">WN38</strain>
    </source>
</reference>
<feature type="domain" description="Methyltransferase FkbM" evidence="1">
    <location>
        <begin position="79"/>
        <end position="252"/>
    </location>
</feature>
<dbReference type="EMBL" id="QHJQ01000001">
    <property type="protein sequence ID" value="PXA05555.1"/>
    <property type="molecule type" value="Genomic_DNA"/>
</dbReference>
<sequence>MILQTKHKIFLASLVYHPNRWLRTILGKTDLGQFSRNGFKWELDLSEVVDFSIYLTGGFERYLNKFIESNLSNGMIALDIGANIGAHTLTMGRSIAPEGQAHAIEATEYAFRKLSQNIKLNPRISDHVIAHHCMLMPSSDQDIESNTPNEIHSSWPFHSRQSRHQSHQGVLKSIGTARKISLDCLCAELDLKRLDLMKIDVDGNEWDVLSGGLETLERFSPVIVMEVAPDYHQTGATKSFPNIHRLLTDLGYCFFHLDGKRLPTTAEALGNSVPDGASMNVVASHPNSRPLSFSHRPCF</sequence>
<dbReference type="InParanoid" id="A0A317ZIW3"/>
<dbReference type="PANTHER" id="PTHR36973">
    <property type="entry name" value="SLL1456 PROTEIN-RELATED"/>
    <property type="match status" value="1"/>
</dbReference>
<keyword evidence="3" id="KW-1185">Reference proteome</keyword>
<dbReference type="SUPFAM" id="SSF53335">
    <property type="entry name" value="S-adenosyl-L-methionine-dependent methyltransferases"/>
    <property type="match status" value="1"/>
</dbReference>
<dbReference type="InterPro" id="IPR006342">
    <property type="entry name" value="FkbM_mtfrase"/>
</dbReference>
<dbReference type="RefSeq" id="WP_110129634.1">
    <property type="nucleotide sequence ID" value="NZ_QHJQ01000001.1"/>
</dbReference>
<dbReference type="Gene3D" id="3.40.50.150">
    <property type="entry name" value="Vaccinia Virus protein VP39"/>
    <property type="match status" value="1"/>
</dbReference>
<organism evidence="2 3">
    <name type="scientific">Coraliomargarita sinensis</name>
    <dbReference type="NCBI Taxonomy" id="2174842"/>
    <lineage>
        <taxon>Bacteria</taxon>
        <taxon>Pseudomonadati</taxon>
        <taxon>Verrucomicrobiota</taxon>
        <taxon>Opitutia</taxon>
        <taxon>Puniceicoccales</taxon>
        <taxon>Coraliomargaritaceae</taxon>
        <taxon>Coraliomargarita</taxon>
    </lineage>
</organism>
<dbReference type="InterPro" id="IPR053188">
    <property type="entry name" value="FkbM_Methyltransferase"/>
</dbReference>
<dbReference type="Proteomes" id="UP000247099">
    <property type="component" value="Unassembled WGS sequence"/>
</dbReference>
<comment type="caution">
    <text evidence="2">The sequence shown here is derived from an EMBL/GenBank/DDBJ whole genome shotgun (WGS) entry which is preliminary data.</text>
</comment>
<dbReference type="OrthoDB" id="663022at2"/>
<name>A0A317ZIW3_9BACT</name>
<evidence type="ECO:0000313" key="2">
    <source>
        <dbReference type="EMBL" id="PXA05555.1"/>
    </source>
</evidence>
<dbReference type="NCBIfam" id="TIGR01444">
    <property type="entry name" value="fkbM_fam"/>
    <property type="match status" value="1"/>
</dbReference>
<evidence type="ECO:0000313" key="3">
    <source>
        <dbReference type="Proteomes" id="UP000247099"/>
    </source>
</evidence>
<dbReference type="AlphaFoldDB" id="A0A317ZIW3"/>
<accession>A0A317ZIW3</accession>
<dbReference type="GO" id="GO:0008171">
    <property type="term" value="F:O-methyltransferase activity"/>
    <property type="evidence" value="ECO:0007669"/>
    <property type="project" value="TreeGrafter"/>
</dbReference>
<dbReference type="InterPro" id="IPR029063">
    <property type="entry name" value="SAM-dependent_MTases_sf"/>
</dbReference>
<dbReference type="PANTHER" id="PTHR36973:SF4">
    <property type="entry name" value="NODULATION PROTEIN"/>
    <property type="match status" value="1"/>
</dbReference>